<keyword evidence="1" id="KW-0996">Nickel insertion</keyword>
<organism evidence="4 5">
    <name type="scientific">Mixia osmundae (strain CBS 9802 / IAM 14324 / JCM 22182 / KY 12970)</name>
    <dbReference type="NCBI Taxonomy" id="764103"/>
    <lineage>
        <taxon>Eukaryota</taxon>
        <taxon>Fungi</taxon>
        <taxon>Dikarya</taxon>
        <taxon>Basidiomycota</taxon>
        <taxon>Pucciniomycotina</taxon>
        <taxon>Mixiomycetes</taxon>
        <taxon>Mixiales</taxon>
        <taxon>Mixiaceae</taxon>
        <taxon>Mixia</taxon>
    </lineage>
</organism>
<evidence type="ECO:0000256" key="2">
    <source>
        <dbReference type="ARBA" id="ARBA00023186"/>
    </source>
</evidence>
<name>G7E317_MIXOS</name>
<dbReference type="HOGENOM" id="CLU_049215_0_1_1"/>
<evidence type="ECO:0008006" key="6">
    <source>
        <dbReference type="Google" id="ProtNLM"/>
    </source>
</evidence>
<keyword evidence="5" id="KW-1185">Reference proteome</keyword>
<dbReference type="EMBL" id="BABT02000117">
    <property type="protein sequence ID" value="GAA97198.1"/>
    <property type="molecule type" value="Genomic_DNA"/>
</dbReference>
<dbReference type="InterPro" id="IPR002639">
    <property type="entry name" value="UreF"/>
</dbReference>
<dbReference type="OMA" id="WVGRHEK"/>
<dbReference type="InterPro" id="IPR038277">
    <property type="entry name" value="UreF_sf"/>
</dbReference>
<proteinExistence type="inferred from homology"/>
<gene>
    <name evidence="4" type="primary">Mo03874</name>
    <name evidence="4" type="ORF">E5Q_03874</name>
</gene>
<dbReference type="AlphaFoldDB" id="G7E317"/>
<dbReference type="InParanoid" id="G7E317"/>
<dbReference type="PANTHER" id="PTHR33620">
    <property type="entry name" value="UREASE ACCESSORY PROTEIN F"/>
    <property type="match status" value="1"/>
</dbReference>
<evidence type="ECO:0000256" key="1">
    <source>
        <dbReference type="ARBA" id="ARBA00022988"/>
    </source>
</evidence>
<keyword evidence="2" id="KW-0143">Chaperone</keyword>
<sequence>MSGHDQSFILLLLADSNLPTGGFVASAGLEAFAHHGQLGLQISSQQQNVKLTEIVNFVDHNLAAYARSSLSSLRAAHAQVEALSTLRVPQVLQALGQIDKAYHAITLNHVVRRASTAQGVALLSLYSRAFSYDSPLIDELVEKFRARIRSGQIEGHLPVCFAILTAGLGLKQDASVELHLFLHARSILSSAVRLNLIGPYQAHRILLQQMQPLIKRAAADNPALYTFELIRPPATIWPLAEILAARHDVMNTRIFNS</sequence>
<dbReference type="FunCoup" id="G7E317">
    <property type="interactions" value="7"/>
</dbReference>
<dbReference type="GO" id="GO:0016151">
    <property type="term" value="F:nickel cation binding"/>
    <property type="evidence" value="ECO:0007669"/>
    <property type="project" value="InterPro"/>
</dbReference>
<evidence type="ECO:0000313" key="5">
    <source>
        <dbReference type="Proteomes" id="UP000009131"/>
    </source>
</evidence>
<dbReference type="RefSeq" id="XP_014571121.1">
    <property type="nucleotide sequence ID" value="XM_014715635.1"/>
</dbReference>
<dbReference type="OrthoDB" id="2550922at2759"/>
<dbReference type="PIRSF" id="PIRSF009467">
    <property type="entry name" value="Ureas_acces_UreF"/>
    <property type="match status" value="1"/>
</dbReference>
<reference evidence="4 5" key="1">
    <citation type="journal article" date="2011" name="J. Gen. Appl. Microbiol.">
        <title>Draft genome sequencing of the enigmatic basidiomycete Mixia osmundae.</title>
        <authorList>
            <person name="Nishida H."/>
            <person name="Nagatsuka Y."/>
            <person name="Sugiyama J."/>
        </authorList>
    </citation>
    <scope>NUCLEOTIDE SEQUENCE [LARGE SCALE GENOMIC DNA]</scope>
    <source>
        <strain evidence="5">CBS 9802 / IAM 14324 / JCM 22182 / KY 12970</strain>
    </source>
</reference>
<accession>G7E317</accession>
<evidence type="ECO:0000313" key="4">
    <source>
        <dbReference type="EMBL" id="GAA97198.1"/>
    </source>
</evidence>
<dbReference type="Gene3D" id="1.10.4190.10">
    <property type="entry name" value="Urease accessory protein UreF"/>
    <property type="match status" value="1"/>
</dbReference>
<dbReference type="Pfam" id="PF01730">
    <property type="entry name" value="UreF"/>
    <property type="match status" value="1"/>
</dbReference>
<protein>
    <recommendedName>
        <fullName evidence="6">Urease accessory protein UreF</fullName>
    </recommendedName>
</protein>
<reference evidence="4 5" key="2">
    <citation type="journal article" date="2012" name="Open Biol.">
        <title>Characteristics of nucleosomes and linker DNA regions on the genome of the basidiomycete Mixia osmundae revealed by mono- and dinucleosome mapping.</title>
        <authorList>
            <person name="Nishida H."/>
            <person name="Kondo S."/>
            <person name="Matsumoto T."/>
            <person name="Suzuki Y."/>
            <person name="Yoshikawa H."/>
            <person name="Taylor T.D."/>
            <person name="Sugiyama J."/>
        </authorList>
    </citation>
    <scope>NUCLEOTIDE SEQUENCE [LARGE SCALE GENOMIC DNA]</scope>
    <source>
        <strain evidence="5">CBS 9802 / IAM 14324 / JCM 22182 / KY 12970</strain>
    </source>
</reference>
<comment type="caution">
    <text evidence="4">The sequence shown here is derived from an EMBL/GenBank/DDBJ whole genome shotgun (WGS) entry which is preliminary data.</text>
</comment>
<dbReference type="PANTHER" id="PTHR33620:SF1">
    <property type="entry name" value="UREASE ACCESSORY PROTEIN F"/>
    <property type="match status" value="1"/>
</dbReference>
<dbReference type="Proteomes" id="UP000009131">
    <property type="component" value="Unassembled WGS sequence"/>
</dbReference>
<evidence type="ECO:0000256" key="3">
    <source>
        <dbReference type="ARBA" id="ARBA00046339"/>
    </source>
</evidence>
<comment type="similarity">
    <text evidence="3">Belongs to the UreF family.</text>
</comment>
<dbReference type="eggNOG" id="ENOG502S38X">
    <property type="taxonomic scope" value="Eukaryota"/>
</dbReference>
<dbReference type="STRING" id="764103.G7E317"/>